<accession>A0A286F6Q4</accession>
<dbReference type="Proteomes" id="UP000219452">
    <property type="component" value="Unassembled WGS sequence"/>
</dbReference>
<keyword evidence="4 6" id="KW-0520">NAD</keyword>
<dbReference type="InterPro" id="IPR016064">
    <property type="entry name" value="NAD/diacylglycerol_kinase_sf"/>
</dbReference>
<dbReference type="Pfam" id="PF20143">
    <property type="entry name" value="NAD_kinase_C"/>
    <property type="match status" value="1"/>
</dbReference>
<dbReference type="PANTHER" id="PTHR20275">
    <property type="entry name" value="NAD KINASE"/>
    <property type="match status" value="1"/>
</dbReference>
<feature type="binding site" evidence="6">
    <location>
        <begin position="73"/>
        <end position="74"/>
    </location>
    <ligand>
        <name>NAD(+)</name>
        <dbReference type="ChEBI" id="CHEBI:57540"/>
    </ligand>
</feature>
<evidence type="ECO:0000256" key="6">
    <source>
        <dbReference type="HAMAP-Rule" id="MF_00361"/>
    </source>
</evidence>
<keyword evidence="6" id="KW-0963">Cytoplasm</keyword>
<dbReference type="HAMAP" id="MF_00361">
    <property type="entry name" value="NAD_kinase"/>
    <property type="match status" value="1"/>
</dbReference>
<dbReference type="GO" id="GO:0005737">
    <property type="term" value="C:cytoplasm"/>
    <property type="evidence" value="ECO:0007669"/>
    <property type="project" value="UniProtKB-SubCell"/>
</dbReference>
<name>A0A286F6Q4_9BACT</name>
<organism evidence="7 8">
    <name type="scientific">Spirosoma fluviale</name>
    <dbReference type="NCBI Taxonomy" id="1597977"/>
    <lineage>
        <taxon>Bacteria</taxon>
        <taxon>Pseudomonadati</taxon>
        <taxon>Bacteroidota</taxon>
        <taxon>Cytophagia</taxon>
        <taxon>Cytophagales</taxon>
        <taxon>Cytophagaceae</taxon>
        <taxon>Spirosoma</taxon>
    </lineage>
</organism>
<comment type="function">
    <text evidence="6">Involved in the regulation of the intracellular balance of NAD and NADP, and is a key enzyme in the biosynthesis of NADP. Catalyzes specifically the phosphorylation on 2'-hydroxyl of the adenosine moiety of NAD to yield NADP.</text>
</comment>
<dbReference type="InterPro" id="IPR017438">
    <property type="entry name" value="ATP-NAD_kinase_N"/>
</dbReference>
<evidence type="ECO:0000256" key="1">
    <source>
        <dbReference type="ARBA" id="ARBA00022679"/>
    </source>
</evidence>
<dbReference type="Gene3D" id="2.60.200.30">
    <property type="entry name" value="Probable inorganic polyphosphate/atp-NAD kinase, domain 2"/>
    <property type="match status" value="1"/>
</dbReference>
<evidence type="ECO:0000256" key="4">
    <source>
        <dbReference type="ARBA" id="ARBA00023027"/>
    </source>
</evidence>
<dbReference type="GO" id="GO:0051287">
    <property type="term" value="F:NAD binding"/>
    <property type="evidence" value="ECO:0007669"/>
    <property type="project" value="UniProtKB-ARBA"/>
</dbReference>
<keyword evidence="2 6" id="KW-0418">Kinase</keyword>
<keyword evidence="6" id="KW-0547">Nucleotide-binding</keyword>
<dbReference type="GO" id="GO:0005524">
    <property type="term" value="F:ATP binding"/>
    <property type="evidence" value="ECO:0007669"/>
    <property type="project" value="UniProtKB-KW"/>
</dbReference>
<dbReference type="EC" id="2.7.1.23" evidence="6"/>
<sequence length="291" mass="32194">MKIAIHGRNFPESARPYIQSMFEELSRRQADVLISLGYREYLDTMGVAHYSQATYTVEEGVSDADFIFSLGGDGTLLDAVTHVGAHQIPIIGINIGRLGFLATVAPASVRLMIDAIFNNQYTIDERSLVSVRSSQDIFGNLPFGLNDFTITRTQTSSMITVHSYLDGEFLNSYWADGLIISTPSGSTGYSLSCGGPVLLPQTESFIITPISPHNLNVRPMIVMDSCQLAFEVESRSGNFLAALDSRSFTVDTSVRISVQKETFKARLVKLSDDNFLNTLRSKLNWGWDIRN</sequence>
<dbReference type="GO" id="GO:0006741">
    <property type="term" value="P:NADP+ biosynthetic process"/>
    <property type="evidence" value="ECO:0007669"/>
    <property type="project" value="UniProtKB-UniRule"/>
</dbReference>
<dbReference type="Pfam" id="PF01513">
    <property type="entry name" value="NAD_kinase"/>
    <property type="match status" value="1"/>
</dbReference>
<protein>
    <recommendedName>
        <fullName evidence="6">NAD kinase</fullName>
        <ecNumber evidence="6">2.7.1.23</ecNumber>
    </recommendedName>
    <alternativeName>
        <fullName evidence="6">ATP-dependent NAD kinase</fullName>
    </alternativeName>
</protein>
<dbReference type="InterPro" id="IPR017437">
    <property type="entry name" value="ATP-NAD_kinase_PpnK-typ_C"/>
</dbReference>
<comment type="cofactor">
    <cofactor evidence="6">
        <name>a divalent metal cation</name>
        <dbReference type="ChEBI" id="CHEBI:60240"/>
    </cofactor>
</comment>
<evidence type="ECO:0000313" key="8">
    <source>
        <dbReference type="Proteomes" id="UP000219452"/>
    </source>
</evidence>
<comment type="subcellular location">
    <subcellularLocation>
        <location evidence="6">Cytoplasm</location>
    </subcellularLocation>
</comment>
<evidence type="ECO:0000313" key="7">
    <source>
        <dbReference type="EMBL" id="SOD78776.1"/>
    </source>
</evidence>
<feature type="binding site" evidence="6">
    <location>
        <begin position="187"/>
        <end position="192"/>
    </location>
    <ligand>
        <name>NAD(+)</name>
        <dbReference type="ChEBI" id="CHEBI:57540"/>
    </ligand>
</feature>
<dbReference type="RefSeq" id="WP_097124340.1">
    <property type="nucleotide sequence ID" value="NZ_OCNH01000001.1"/>
</dbReference>
<keyword evidence="3 6" id="KW-0521">NADP</keyword>
<dbReference type="NCBIfam" id="NF002521">
    <property type="entry name" value="PRK01911.1"/>
    <property type="match status" value="1"/>
</dbReference>
<dbReference type="OrthoDB" id="9774737at2"/>
<feature type="active site" description="Proton acceptor" evidence="6">
    <location>
        <position position="73"/>
    </location>
</feature>
<proteinExistence type="inferred from homology"/>
<dbReference type="Gene3D" id="3.40.50.10330">
    <property type="entry name" value="Probable inorganic polyphosphate/atp-NAD kinase, domain 1"/>
    <property type="match status" value="1"/>
</dbReference>
<dbReference type="PANTHER" id="PTHR20275:SF0">
    <property type="entry name" value="NAD KINASE"/>
    <property type="match status" value="1"/>
</dbReference>
<dbReference type="GO" id="GO:0019674">
    <property type="term" value="P:NAD+ metabolic process"/>
    <property type="evidence" value="ECO:0007669"/>
    <property type="project" value="InterPro"/>
</dbReference>
<reference evidence="8" key="1">
    <citation type="submission" date="2017-09" db="EMBL/GenBank/DDBJ databases">
        <authorList>
            <person name="Varghese N."/>
            <person name="Submissions S."/>
        </authorList>
    </citation>
    <scope>NUCLEOTIDE SEQUENCE [LARGE SCALE GENOMIC DNA]</scope>
    <source>
        <strain evidence="8">DSM 29961</strain>
    </source>
</reference>
<evidence type="ECO:0000256" key="3">
    <source>
        <dbReference type="ARBA" id="ARBA00022857"/>
    </source>
</evidence>
<gene>
    <name evidence="6" type="primary">nadK</name>
    <name evidence="7" type="ORF">SAMN06269250_0635</name>
</gene>
<feature type="binding site" evidence="6">
    <location>
        <position position="176"/>
    </location>
    <ligand>
        <name>NAD(+)</name>
        <dbReference type="ChEBI" id="CHEBI:57540"/>
    </ligand>
</feature>
<keyword evidence="6" id="KW-0067">ATP-binding</keyword>
<evidence type="ECO:0000256" key="5">
    <source>
        <dbReference type="ARBA" id="ARBA00047925"/>
    </source>
</evidence>
<dbReference type="InterPro" id="IPR002504">
    <property type="entry name" value="NADK"/>
</dbReference>
<evidence type="ECO:0000256" key="2">
    <source>
        <dbReference type="ARBA" id="ARBA00022777"/>
    </source>
</evidence>
<comment type="caution">
    <text evidence="6">Lacks conserved residue(s) required for the propagation of feature annotation.</text>
</comment>
<dbReference type="GO" id="GO:0003951">
    <property type="term" value="F:NAD+ kinase activity"/>
    <property type="evidence" value="ECO:0007669"/>
    <property type="project" value="UniProtKB-UniRule"/>
</dbReference>
<dbReference type="AlphaFoldDB" id="A0A286F6Q4"/>
<comment type="similarity">
    <text evidence="6">Belongs to the NAD kinase family.</text>
</comment>
<dbReference type="SUPFAM" id="SSF111331">
    <property type="entry name" value="NAD kinase/diacylglycerol kinase-like"/>
    <property type="match status" value="1"/>
</dbReference>
<comment type="catalytic activity">
    <reaction evidence="5 6">
        <text>NAD(+) + ATP = ADP + NADP(+) + H(+)</text>
        <dbReference type="Rhea" id="RHEA:18629"/>
        <dbReference type="ChEBI" id="CHEBI:15378"/>
        <dbReference type="ChEBI" id="CHEBI:30616"/>
        <dbReference type="ChEBI" id="CHEBI:57540"/>
        <dbReference type="ChEBI" id="CHEBI:58349"/>
        <dbReference type="ChEBI" id="CHEBI:456216"/>
        <dbReference type="EC" id="2.7.1.23"/>
    </reaction>
</comment>
<keyword evidence="1 6" id="KW-0808">Transferase</keyword>
<feature type="binding site" evidence="6">
    <location>
        <begin position="146"/>
        <end position="147"/>
    </location>
    <ligand>
        <name>NAD(+)</name>
        <dbReference type="ChEBI" id="CHEBI:57540"/>
    </ligand>
</feature>
<dbReference type="GO" id="GO:0046872">
    <property type="term" value="F:metal ion binding"/>
    <property type="evidence" value="ECO:0007669"/>
    <property type="project" value="UniProtKB-UniRule"/>
</dbReference>
<keyword evidence="8" id="KW-1185">Reference proteome</keyword>
<dbReference type="EMBL" id="OCNH01000001">
    <property type="protein sequence ID" value="SOD78776.1"/>
    <property type="molecule type" value="Genomic_DNA"/>
</dbReference>